<dbReference type="PANTHER" id="PTHR44591">
    <property type="entry name" value="STRESS RESPONSE REGULATOR PROTEIN 1"/>
    <property type="match status" value="1"/>
</dbReference>
<dbReference type="InterPro" id="IPR011006">
    <property type="entry name" value="CheY-like_superfamily"/>
</dbReference>
<dbReference type="PANTHER" id="PTHR44591:SF3">
    <property type="entry name" value="RESPONSE REGULATORY DOMAIN-CONTAINING PROTEIN"/>
    <property type="match status" value="1"/>
</dbReference>
<dbReference type="Gene3D" id="3.40.50.2300">
    <property type="match status" value="1"/>
</dbReference>
<evidence type="ECO:0000313" key="4">
    <source>
        <dbReference type="EMBL" id="PZW22446.1"/>
    </source>
</evidence>
<dbReference type="SUPFAM" id="SSF52172">
    <property type="entry name" value="CheY-like"/>
    <property type="match status" value="1"/>
</dbReference>
<dbReference type="AlphaFoldDB" id="A0A326UBK3"/>
<dbReference type="RefSeq" id="WP_111325720.1">
    <property type="nucleotide sequence ID" value="NZ_BIFX01000001.1"/>
</dbReference>
<comment type="caution">
    <text evidence="4">The sequence shown here is derived from an EMBL/GenBank/DDBJ whole genome shotgun (WGS) entry which is preliminary data.</text>
</comment>
<sequence>MTSIRQNEEGNPKQKTVLVIEDDTCNAEMLTLMLQQETPYSVISLTEDLEPTYLIRRVREIDPALLLLDYRLPRTTGLELYDRLQAIQELQHIPTIVITAGIERDQQEELEKRKIPLIYKPFEMDDFLRSIEEIIE</sequence>
<keyword evidence="1 2" id="KW-0597">Phosphoprotein</keyword>
<feature type="domain" description="Response regulatory" evidence="3">
    <location>
        <begin position="16"/>
        <end position="135"/>
    </location>
</feature>
<dbReference type="Pfam" id="PF00072">
    <property type="entry name" value="Response_reg"/>
    <property type="match status" value="1"/>
</dbReference>
<evidence type="ECO:0000259" key="3">
    <source>
        <dbReference type="PROSITE" id="PS50110"/>
    </source>
</evidence>
<dbReference type="OrthoDB" id="142586at2"/>
<dbReference type="InterPro" id="IPR001789">
    <property type="entry name" value="Sig_transdc_resp-reg_receiver"/>
</dbReference>
<dbReference type="PROSITE" id="PS50110">
    <property type="entry name" value="RESPONSE_REGULATORY"/>
    <property type="match status" value="1"/>
</dbReference>
<keyword evidence="5" id="KW-1185">Reference proteome</keyword>
<evidence type="ECO:0000313" key="5">
    <source>
        <dbReference type="Proteomes" id="UP000248806"/>
    </source>
</evidence>
<gene>
    <name evidence="4" type="ORF">EI42_05468</name>
</gene>
<feature type="modified residue" description="4-aspartylphosphate" evidence="2">
    <location>
        <position position="69"/>
    </location>
</feature>
<evidence type="ECO:0000256" key="2">
    <source>
        <dbReference type="PROSITE-ProRule" id="PRU00169"/>
    </source>
</evidence>
<dbReference type="EMBL" id="QKUF01000033">
    <property type="protein sequence ID" value="PZW22446.1"/>
    <property type="molecule type" value="Genomic_DNA"/>
</dbReference>
<dbReference type="InterPro" id="IPR050595">
    <property type="entry name" value="Bact_response_regulator"/>
</dbReference>
<accession>A0A326UBK3</accession>
<name>A0A326UBK3_THEHA</name>
<organism evidence="4 5">
    <name type="scientific">Thermosporothrix hazakensis</name>
    <dbReference type="NCBI Taxonomy" id="644383"/>
    <lineage>
        <taxon>Bacteria</taxon>
        <taxon>Bacillati</taxon>
        <taxon>Chloroflexota</taxon>
        <taxon>Ktedonobacteria</taxon>
        <taxon>Ktedonobacterales</taxon>
        <taxon>Thermosporotrichaceae</taxon>
        <taxon>Thermosporothrix</taxon>
    </lineage>
</organism>
<evidence type="ECO:0000256" key="1">
    <source>
        <dbReference type="ARBA" id="ARBA00022553"/>
    </source>
</evidence>
<dbReference type="GO" id="GO:0000160">
    <property type="term" value="P:phosphorelay signal transduction system"/>
    <property type="evidence" value="ECO:0007669"/>
    <property type="project" value="InterPro"/>
</dbReference>
<proteinExistence type="predicted"/>
<dbReference type="SMART" id="SM00448">
    <property type="entry name" value="REC"/>
    <property type="match status" value="1"/>
</dbReference>
<reference evidence="4 5" key="1">
    <citation type="submission" date="2018-06" db="EMBL/GenBank/DDBJ databases">
        <title>Genomic Encyclopedia of Archaeal and Bacterial Type Strains, Phase II (KMG-II): from individual species to whole genera.</title>
        <authorList>
            <person name="Goeker M."/>
        </authorList>
    </citation>
    <scope>NUCLEOTIDE SEQUENCE [LARGE SCALE GENOMIC DNA]</scope>
    <source>
        <strain evidence="4 5">ATCC BAA-1881</strain>
    </source>
</reference>
<protein>
    <submittedName>
        <fullName evidence="4">Two-component system phosphate regulon response regulator PhoB</fullName>
    </submittedName>
</protein>
<dbReference type="Proteomes" id="UP000248806">
    <property type="component" value="Unassembled WGS sequence"/>
</dbReference>